<dbReference type="Pfam" id="PF13174">
    <property type="entry name" value="TPR_6"/>
    <property type="match status" value="2"/>
</dbReference>
<protein>
    <submittedName>
        <fullName evidence="1">Uncharacterized protein</fullName>
    </submittedName>
</protein>
<dbReference type="EMBL" id="UINC01025918">
    <property type="protein sequence ID" value="SVB02415.1"/>
    <property type="molecule type" value="Genomic_DNA"/>
</dbReference>
<evidence type="ECO:0000313" key="1">
    <source>
        <dbReference type="EMBL" id="SVB02415.1"/>
    </source>
</evidence>
<proteinExistence type="predicted"/>
<sequence>MAKYRGEKLILKVVLVLVLVPLLMGQSQRSQSAEGDIFFLDLGIAIEPPTGKEAYSRLIETPSQEIKIKIKKAESGAIYMAASQEMLELLRRIQERIDQLEHTFSKEVDLVQRENKELKDIIADITNPPLRKPERPEVFIPSNNGFVDVSAFEDVTVETVFSILEMPPPMLLPKQSLATAQQQFSQLVYMSAVFAYQREEYKEALNCFLALSFAGASQWTVGNVLYWMADCYRQGKEYNSALIMLDKLLVMENPERATDALIQKGLIYRTLGKEELAMIMFRDLLDDYPESDYARLVGMELNNVELY</sequence>
<dbReference type="InterPro" id="IPR011990">
    <property type="entry name" value="TPR-like_helical_dom_sf"/>
</dbReference>
<organism evidence="1">
    <name type="scientific">marine metagenome</name>
    <dbReference type="NCBI Taxonomy" id="408172"/>
    <lineage>
        <taxon>unclassified sequences</taxon>
        <taxon>metagenomes</taxon>
        <taxon>ecological metagenomes</taxon>
    </lineage>
</organism>
<name>A0A382ALH7_9ZZZZ</name>
<reference evidence="1" key="1">
    <citation type="submission" date="2018-05" db="EMBL/GenBank/DDBJ databases">
        <authorList>
            <person name="Lanie J.A."/>
            <person name="Ng W.-L."/>
            <person name="Kazmierczak K.M."/>
            <person name="Andrzejewski T.M."/>
            <person name="Davidsen T.M."/>
            <person name="Wayne K.J."/>
            <person name="Tettelin H."/>
            <person name="Glass J.I."/>
            <person name="Rusch D."/>
            <person name="Podicherti R."/>
            <person name="Tsui H.-C.T."/>
            <person name="Winkler M.E."/>
        </authorList>
    </citation>
    <scope>NUCLEOTIDE SEQUENCE</scope>
</reference>
<gene>
    <name evidence="1" type="ORF">METZ01_LOCUS155269</name>
</gene>
<dbReference type="InterPro" id="IPR019734">
    <property type="entry name" value="TPR_rpt"/>
</dbReference>
<accession>A0A382ALH7</accession>
<dbReference type="Gene3D" id="1.25.40.10">
    <property type="entry name" value="Tetratricopeptide repeat domain"/>
    <property type="match status" value="1"/>
</dbReference>
<dbReference type="AlphaFoldDB" id="A0A382ALH7"/>
<dbReference type="SUPFAM" id="SSF48452">
    <property type="entry name" value="TPR-like"/>
    <property type="match status" value="1"/>
</dbReference>